<dbReference type="EMBL" id="CP103424">
    <property type="protein sequence ID" value="UWD35339.1"/>
    <property type="molecule type" value="Genomic_DNA"/>
</dbReference>
<sequence length="98" mass="11392">MYITIDKNRRGNLEIEQKVVDKLIKNTILLNFDVEAENINVLTNVFQDNELYILITIKVQKTLDTLKINKDKLFKIIDKTISQAISIKPKNINISYAK</sequence>
<dbReference type="InterPro" id="IPR054781">
    <property type="entry name" value="Asp23-rel"/>
</dbReference>
<protein>
    <submittedName>
        <fullName evidence="1">Uncharacterized protein</fullName>
    </submittedName>
</protein>
<name>A0ABY5TY83_9MOLU</name>
<organism evidence="1 2">
    <name type="scientific">Mycoplasma cottewii</name>
    <dbReference type="NCBI Taxonomy" id="51364"/>
    <lineage>
        <taxon>Bacteria</taxon>
        <taxon>Bacillati</taxon>
        <taxon>Mycoplasmatota</taxon>
        <taxon>Mollicutes</taxon>
        <taxon>Mycoplasmataceae</taxon>
        <taxon>Mycoplasma</taxon>
    </lineage>
</organism>
<accession>A0ABY5TY83</accession>
<evidence type="ECO:0000313" key="2">
    <source>
        <dbReference type="Proteomes" id="UP001059819"/>
    </source>
</evidence>
<evidence type="ECO:0000313" key="1">
    <source>
        <dbReference type="EMBL" id="UWD35339.1"/>
    </source>
</evidence>
<dbReference type="RefSeq" id="WP_259430481.1">
    <property type="nucleotide sequence ID" value="NZ_CP103424.1"/>
</dbReference>
<keyword evidence="2" id="KW-1185">Reference proteome</keyword>
<gene>
    <name evidence="1" type="ORF">NX779_01730</name>
</gene>
<dbReference type="Proteomes" id="UP001059819">
    <property type="component" value="Chromosome"/>
</dbReference>
<dbReference type="NCBIfam" id="NF045836">
    <property type="entry name" value="MMB_0454_fam"/>
    <property type="match status" value="1"/>
</dbReference>
<proteinExistence type="predicted"/>
<reference evidence="1" key="1">
    <citation type="submission" date="2022-08" db="EMBL/GenBank/DDBJ databases">
        <title>Complete genome sequence of Mycoplasma cottewii type strain VIS.</title>
        <authorList>
            <person name="Spergser J."/>
        </authorList>
    </citation>
    <scope>NUCLEOTIDE SEQUENCE</scope>
    <source>
        <strain evidence="1">VIS</strain>
    </source>
</reference>